<dbReference type="GO" id="GO:0016853">
    <property type="term" value="F:isomerase activity"/>
    <property type="evidence" value="ECO:0007669"/>
    <property type="project" value="InterPro"/>
</dbReference>
<name>A0A3B0BVE4_9FLAO</name>
<dbReference type="InterPro" id="IPR011013">
    <property type="entry name" value="Gal_mutarotase_sf_dom"/>
</dbReference>
<evidence type="ECO:0000256" key="4">
    <source>
        <dbReference type="SAM" id="Phobius"/>
    </source>
</evidence>
<reference evidence="5 6" key="1">
    <citation type="submission" date="2018-10" db="EMBL/GenBank/DDBJ databases">
        <title>Ulvibacterium marinum gen. nov., sp. nov., a novel marine bacterium of the family Flavobacteriaceae, isolated from a culture of the green alga Ulva prolifera.</title>
        <authorList>
            <person name="Zhang Z."/>
        </authorList>
    </citation>
    <scope>NUCLEOTIDE SEQUENCE [LARGE SCALE GENOMIC DNA]</scope>
    <source>
        <strain evidence="5 6">CCMM003</strain>
    </source>
</reference>
<dbReference type="Pfam" id="PF01263">
    <property type="entry name" value="Aldose_epim"/>
    <property type="match status" value="1"/>
</dbReference>
<keyword evidence="4" id="KW-1133">Transmembrane helix</keyword>
<protein>
    <submittedName>
        <fullName evidence="5">Aldose 1-epimerase family protein</fullName>
    </submittedName>
</protein>
<dbReference type="RefSeq" id="WP_120714358.1">
    <property type="nucleotide sequence ID" value="NZ_RBCJ01000006.1"/>
</dbReference>
<evidence type="ECO:0000256" key="1">
    <source>
        <dbReference type="ARBA" id="ARBA00001913"/>
    </source>
</evidence>
<dbReference type="PANTHER" id="PTHR11122">
    <property type="entry name" value="APOSPORY-ASSOCIATED PROTEIN C-RELATED"/>
    <property type="match status" value="1"/>
</dbReference>
<keyword evidence="4" id="KW-0472">Membrane</keyword>
<evidence type="ECO:0000313" key="5">
    <source>
        <dbReference type="EMBL" id="RKN77012.1"/>
    </source>
</evidence>
<keyword evidence="6" id="KW-1185">Reference proteome</keyword>
<comment type="caution">
    <text evidence="5">The sequence shown here is derived from an EMBL/GenBank/DDBJ whole genome shotgun (WGS) entry which is preliminary data.</text>
</comment>
<evidence type="ECO:0000313" key="6">
    <source>
        <dbReference type="Proteomes" id="UP000276603"/>
    </source>
</evidence>
<dbReference type="EMBL" id="RBCJ01000006">
    <property type="protein sequence ID" value="RKN77012.1"/>
    <property type="molecule type" value="Genomic_DNA"/>
</dbReference>
<dbReference type="Gene3D" id="2.70.98.10">
    <property type="match status" value="1"/>
</dbReference>
<organism evidence="5 6">
    <name type="scientific">Ulvibacterium marinum</name>
    <dbReference type="NCBI Taxonomy" id="2419782"/>
    <lineage>
        <taxon>Bacteria</taxon>
        <taxon>Pseudomonadati</taxon>
        <taxon>Bacteroidota</taxon>
        <taxon>Flavobacteriia</taxon>
        <taxon>Flavobacteriales</taxon>
        <taxon>Flavobacteriaceae</taxon>
        <taxon>Ulvibacterium</taxon>
    </lineage>
</organism>
<gene>
    <name evidence="5" type="ORF">D7Z94_24875</name>
</gene>
<keyword evidence="3" id="KW-0106">Calcium</keyword>
<dbReference type="PANTHER" id="PTHR11122:SF13">
    <property type="entry name" value="GLUCOSE-6-PHOSPHATE 1-EPIMERASE"/>
    <property type="match status" value="1"/>
</dbReference>
<accession>A0A3B0BVE4</accession>
<dbReference type="GO" id="GO:0005975">
    <property type="term" value="P:carbohydrate metabolic process"/>
    <property type="evidence" value="ECO:0007669"/>
    <property type="project" value="InterPro"/>
</dbReference>
<dbReference type="InterPro" id="IPR037481">
    <property type="entry name" value="LacX"/>
</dbReference>
<sequence length="328" mass="37893">MPKQKQKGFKLPSLALFQYIVVVLFLVLGLGTSKNGTYLIKNKHLTVTVNAKGAELTSLKSTATGKEFLWQGDSRTWKDQAPILFPIVGKLKRDTYRIANKEHTLKPHGFAKDEFFKRIYWDTDSLVMRLTSNTRTLKAYPFQFELEIAYKLEDSKLKTYFNVKNKGKVKMPFSIGFHPGFRYLGEEGHAISELYFDFGSDKPLERYYLENGLQASKKTMLHLRNGRLYLSDSLFSNRALVFKHADIHTVLFGSRNPSEQILVDVCDAPYFALWSWPFKRSNFVCIEPWWGLPDSLDSSQNLFEKEGIELLRPKEQRSGMFSIKITTQ</sequence>
<dbReference type="InterPro" id="IPR008183">
    <property type="entry name" value="Aldose_1/G6P_1-epimerase"/>
</dbReference>
<dbReference type="SUPFAM" id="SSF74650">
    <property type="entry name" value="Galactose mutarotase-like"/>
    <property type="match status" value="1"/>
</dbReference>
<dbReference type="GO" id="GO:0030246">
    <property type="term" value="F:carbohydrate binding"/>
    <property type="evidence" value="ECO:0007669"/>
    <property type="project" value="InterPro"/>
</dbReference>
<keyword evidence="4" id="KW-0812">Transmembrane</keyword>
<dbReference type="OrthoDB" id="9795355at2"/>
<comment type="subunit">
    <text evidence="2">Monomer.</text>
</comment>
<feature type="transmembrane region" description="Helical" evidence="4">
    <location>
        <begin position="12"/>
        <end position="31"/>
    </location>
</feature>
<dbReference type="CDD" id="cd09024">
    <property type="entry name" value="Aldose_epim_lacX"/>
    <property type="match status" value="1"/>
</dbReference>
<dbReference type="Proteomes" id="UP000276603">
    <property type="component" value="Unassembled WGS sequence"/>
</dbReference>
<proteinExistence type="predicted"/>
<evidence type="ECO:0000256" key="2">
    <source>
        <dbReference type="ARBA" id="ARBA00011245"/>
    </source>
</evidence>
<dbReference type="AlphaFoldDB" id="A0A3B0BVE4"/>
<comment type="cofactor">
    <cofactor evidence="1">
        <name>Ca(2+)</name>
        <dbReference type="ChEBI" id="CHEBI:29108"/>
    </cofactor>
</comment>
<dbReference type="InterPro" id="IPR014718">
    <property type="entry name" value="GH-type_carb-bd"/>
</dbReference>
<evidence type="ECO:0000256" key="3">
    <source>
        <dbReference type="ARBA" id="ARBA00022837"/>
    </source>
</evidence>